<dbReference type="AlphaFoldDB" id="I4ED78"/>
<evidence type="ECO:0000313" key="3">
    <source>
        <dbReference type="Proteomes" id="UP000004221"/>
    </source>
</evidence>
<feature type="transmembrane region" description="Helical" evidence="1">
    <location>
        <begin position="199"/>
        <end position="218"/>
    </location>
</feature>
<dbReference type="TCDB" id="9.B.218.1.3">
    <property type="family name" value="the duf2324 family of putative integral membrane metaloproteases (immp) family"/>
</dbReference>
<keyword evidence="1" id="KW-0812">Transmembrane</keyword>
<organism evidence="2 3">
    <name type="scientific">Nitrolancea hollandica Lb</name>
    <dbReference type="NCBI Taxonomy" id="1129897"/>
    <lineage>
        <taxon>Bacteria</taxon>
        <taxon>Pseudomonadati</taxon>
        <taxon>Thermomicrobiota</taxon>
        <taxon>Thermomicrobia</taxon>
        <taxon>Sphaerobacterales</taxon>
        <taxon>Sphaerobacterineae</taxon>
        <taxon>Sphaerobacteraceae</taxon>
        <taxon>Nitrolancea</taxon>
    </lineage>
</organism>
<dbReference type="EMBL" id="CAGS01000046">
    <property type="protein sequence ID" value="CCF82640.1"/>
    <property type="molecule type" value="Genomic_DNA"/>
</dbReference>
<feature type="transmembrane region" description="Helical" evidence="1">
    <location>
        <begin position="31"/>
        <end position="54"/>
    </location>
</feature>
<gene>
    <name evidence="2" type="ORF">NITHO_140022</name>
</gene>
<evidence type="ECO:0000313" key="2">
    <source>
        <dbReference type="EMBL" id="CCF82640.1"/>
    </source>
</evidence>
<proteinExistence type="predicted"/>
<dbReference type="Pfam" id="PF10086">
    <property type="entry name" value="YhfC"/>
    <property type="match status" value="1"/>
</dbReference>
<reference evidence="2 3" key="1">
    <citation type="journal article" date="2012" name="ISME J.">
        <title>Nitrification expanded: discovery, physiology and genomics of a nitrite-oxidizing bacterium from the phylum Chloroflexi.</title>
        <authorList>
            <person name="Sorokin D.Y."/>
            <person name="Lucker S."/>
            <person name="Vejmelkova D."/>
            <person name="Kostrikina N.A."/>
            <person name="Kleerebezem R."/>
            <person name="Rijpstra W.I."/>
            <person name="Damste J.S."/>
            <person name="Le Paslier D."/>
            <person name="Muyzer G."/>
            <person name="Wagner M."/>
            <person name="van Loosdrecht M.C."/>
            <person name="Daims H."/>
        </authorList>
    </citation>
    <scope>NUCLEOTIDE SEQUENCE [LARGE SCALE GENOMIC DNA]</scope>
    <source>
        <strain evidence="3">none</strain>
    </source>
</reference>
<keyword evidence="1" id="KW-1133">Transmembrane helix</keyword>
<feature type="transmembrane region" description="Helical" evidence="1">
    <location>
        <begin position="147"/>
        <end position="165"/>
    </location>
</feature>
<sequence length="235" mass="25136">MTIGLGLLIIGGTLAVAIGWLINRRVTHESFLWIGLVVGGVAFLLAGILQNLMVVPMAITIHGREGLQSLVPASPLEAIYYGLAAGIAQELAKLAGIRVYGRNREIFPTAIAIGAGFALTEIILISLPAMQAGVTSVSALAIPIWERFSAILFHIGAAIIIGYGLARGKMWLYLLIAILLHGILDGAVALRAYYKIDQIVAFETVILIFSAAVLALAIRWMQSAVRDHELVSTTR</sequence>
<evidence type="ECO:0000256" key="1">
    <source>
        <dbReference type="SAM" id="Phobius"/>
    </source>
</evidence>
<accession>I4ED78</accession>
<feature type="transmembrane region" description="Helical" evidence="1">
    <location>
        <begin position="106"/>
        <end position="127"/>
    </location>
</feature>
<comment type="caution">
    <text evidence="2">The sequence shown here is derived from an EMBL/GenBank/DDBJ whole genome shotgun (WGS) entry which is preliminary data.</text>
</comment>
<keyword evidence="3" id="KW-1185">Reference proteome</keyword>
<name>I4ED78_9BACT</name>
<feature type="transmembrane region" description="Helical" evidence="1">
    <location>
        <begin position="172"/>
        <end position="193"/>
    </location>
</feature>
<dbReference type="RefSeq" id="WP_008474864.1">
    <property type="nucleotide sequence ID" value="NZ_CAGS01000046.1"/>
</dbReference>
<evidence type="ECO:0008006" key="4">
    <source>
        <dbReference type="Google" id="ProtNLM"/>
    </source>
</evidence>
<keyword evidence="1" id="KW-0472">Membrane</keyword>
<dbReference type="InterPro" id="IPR011397">
    <property type="entry name" value="YhfC"/>
</dbReference>
<dbReference type="Proteomes" id="UP000004221">
    <property type="component" value="Unassembled WGS sequence"/>
</dbReference>
<protein>
    <recommendedName>
        <fullName evidence="4">YhfC family intramembrane metalloprotease</fullName>
    </recommendedName>
</protein>